<dbReference type="InterPro" id="IPR001763">
    <property type="entry name" value="Rhodanese-like_dom"/>
</dbReference>
<keyword evidence="3" id="KW-1185">Reference proteome</keyword>
<protein>
    <submittedName>
        <fullName evidence="2">Rhodanese-like domain-containing protein</fullName>
    </submittedName>
</protein>
<dbReference type="InterPro" id="IPR050229">
    <property type="entry name" value="GlpE_sulfurtransferase"/>
</dbReference>
<dbReference type="Proteomes" id="UP001165044">
    <property type="component" value="Unassembled WGS sequence"/>
</dbReference>
<name>A0ABQ5PX28_9BACT</name>
<reference evidence="2" key="1">
    <citation type="journal article" date="2023" name="Antonie Van Leeuwenhoek">
        <title>Mesoterricola silvestris gen. nov., sp. nov., Mesoterricola sediminis sp. nov., Geothrix oryzae sp. nov., Geothrix edaphica sp. nov., Geothrix rubra sp. nov., and Geothrix limicola sp. nov., six novel members of Acidobacteriota isolated from soils.</title>
        <authorList>
            <person name="Itoh H."/>
            <person name="Sugisawa Y."/>
            <person name="Mise K."/>
            <person name="Xu Z."/>
            <person name="Kuniyasu M."/>
            <person name="Ushijima N."/>
            <person name="Kawano K."/>
            <person name="Kobayashi E."/>
            <person name="Shiratori Y."/>
            <person name="Masuda Y."/>
            <person name="Senoo K."/>
        </authorList>
    </citation>
    <scope>NUCLEOTIDE SEQUENCE</scope>
    <source>
        <strain evidence="2">Red802</strain>
    </source>
</reference>
<dbReference type="InterPro" id="IPR036873">
    <property type="entry name" value="Rhodanese-like_dom_sf"/>
</dbReference>
<evidence type="ECO:0000313" key="3">
    <source>
        <dbReference type="Proteomes" id="UP001165044"/>
    </source>
</evidence>
<sequence>MFENGIHLSAETYRDLPETVQRLDVREQWEYDLARIPGAILIPLGELAERVAELDPARPVAAYCHHGTRSLYAVRFLQGAGFRDLAHLAGGIDAYSRLDPSIPRY</sequence>
<feature type="domain" description="Rhodanese" evidence="1">
    <location>
        <begin position="23"/>
        <end position="100"/>
    </location>
</feature>
<evidence type="ECO:0000313" key="2">
    <source>
        <dbReference type="EMBL" id="GLH66711.1"/>
    </source>
</evidence>
<dbReference type="Gene3D" id="3.40.250.10">
    <property type="entry name" value="Rhodanese-like domain"/>
    <property type="match status" value="1"/>
</dbReference>
<organism evidence="2 3">
    <name type="scientific">Geothrix edaphica</name>
    <dbReference type="NCBI Taxonomy" id="2927976"/>
    <lineage>
        <taxon>Bacteria</taxon>
        <taxon>Pseudomonadati</taxon>
        <taxon>Acidobacteriota</taxon>
        <taxon>Holophagae</taxon>
        <taxon>Holophagales</taxon>
        <taxon>Holophagaceae</taxon>
        <taxon>Geothrix</taxon>
    </lineage>
</organism>
<accession>A0ABQ5PX28</accession>
<dbReference type="Pfam" id="PF00581">
    <property type="entry name" value="Rhodanese"/>
    <property type="match status" value="1"/>
</dbReference>
<evidence type="ECO:0000259" key="1">
    <source>
        <dbReference type="PROSITE" id="PS50206"/>
    </source>
</evidence>
<comment type="caution">
    <text evidence="2">The sequence shown here is derived from an EMBL/GenBank/DDBJ whole genome shotgun (WGS) entry which is preliminary data.</text>
</comment>
<gene>
    <name evidence="2" type="ORF">GETHED_10750</name>
</gene>
<dbReference type="SMART" id="SM00450">
    <property type="entry name" value="RHOD"/>
    <property type="match status" value="1"/>
</dbReference>
<dbReference type="PROSITE" id="PS50206">
    <property type="entry name" value="RHODANESE_3"/>
    <property type="match status" value="1"/>
</dbReference>
<dbReference type="PANTHER" id="PTHR43031:SF17">
    <property type="entry name" value="SULFURTRANSFERASE YTWF-RELATED"/>
    <property type="match status" value="1"/>
</dbReference>
<dbReference type="RefSeq" id="WP_285607237.1">
    <property type="nucleotide sequence ID" value="NZ_BSDC01000001.1"/>
</dbReference>
<dbReference type="SUPFAM" id="SSF52821">
    <property type="entry name" value="Rhodanese/Cell cycle control phosphatase"/>
    <property type="match status" value="1"/>
</dbReference>
<dbReference type="EMBL" id="BSDC01000001">
    <property type="protein sequence ID" value="GLH66711.1"/>
    <property type="molecule type" value="Genomic_DNA"/>
</dbReference>
<dbReference type="PANTHER" id="PTHR43031">
    <property type="entry name" value="FAD-DEPENDENT OXIDOREDUCTASE"/>
    <property type="match status" value="1"/>
</dbReference>
<proteinExistence type="predicted"/>